<evidence type="ECO:0000259" key="3">
    <source>
        <dbReference type="Pfam" id="PF08719"/>
    </source>
</evidence>
<comment type="caution">
    <text evidence="4">The sequence shown here is derived from an EMBL/GenBank/DDBJ whole genome shotgun (WGS) entry which is preliminary data.</text>
</comment>
<dbReference type="InterPro" id="IPR012816">
    <property type="entry name" value="NADAR"/>
</dbReference>
<dbReference type="CDD" id="cd15457">
    <property type="entry name" value="NADAR"/>
    <property type="match status" value="1"/>
</dbReference>
<evidence type="ECO:0000313" key="4">
    <source>
        <dbReference type="EMBL" id="MFC1409913.1"/>
    </source>
</evidence>
<dbReference type="RefSeq" id="WP_380506557.1">
    <property type="nucleotide sequence ID" value="NZ_JBHEZX010000004.1"/>
</dbReference>
<dbReference type="NCBIfam" id="TIGR02464">
    <property type="entry name" value="ribofla_fusion"/>
    <property type="match status" value="1"/>
</dbReference>
<proteinExistence type="predicted"/>
<comment type="catalytic activity">
    <reaction evidence="1">
        <text>5-amino-6-(5-phospho-D-ribosylamino)uracil + H2O = 5,6-diaminouracil + D-ribose 5-phosphate</text>
        <dbReference type="Rhea" id="RHEA:55020"/>
        <dbReference type="ChEBI" id="CHEBI:15377"/>
        <dbReference type="ChEBI" id="CHEBI:46252"/>
        <dbReference type="ChEBI" id="CHEBI:58453"/>
        <dbReference type="ChEBI" id="CHEBI:78346"/>
    </reaction>
</comment>
<dbReference type="Proteomes" id="UP001592582">
    <property type="component" value="Unassembled WGS sequence"/>
</dbReference>
<protein>
    <submittedName>
        <fullName evidence="4">NADAR family protein</fullName>
    </submittedName>
</protein>
<dbReference type="InterPro" id="IPR037238">
    <property type="entry name" value="YbiA-like_sf"/>
</dbReference>
<reference evidence="4 5" key="1">
    <citation type="submission" date="2024-09" db="EMBL/GenBank/DDBJ databases">
        <authorList>
            <person name="Lee S.D."/>
        </authorList>
    </citation>
    <scope>NUCLEOTIDE SEQUENCE [LARGE SCALE GENOMIC DNA]</scope>
    <source>
        <strain evidence="4 5">N1-1</strain>
    </source>
</reference>
<accession>A0ABV6V8A2</accession>
<gene>
    <name evidence="4" type="ORF">ACEZDG_11560</name>
</gene>
<organism evidence="4 5">
    <name type="scientific">Streptacidiphilus alkalitolerans</name>
    <dbReference type="NCBI Taxonomy" id="3342712"/>
    <lineage>
        <taxon>Bacteria</taxon>
        <taxon>Bacillati</taxon>
        <taxon>Actinomycetota</taxon>
        <taxon>Actinomycetes</taxon>
        <taxon>Kitasatosporales</taxon>
        <taxon>Streptomycetaceae</taxon>
        <taxon>Streptacidiphilus</taxon>
    </lineage>
</organism>
<name>A0ABV6V8A2_9ACTN</name>
<sequence length="204" mass="22570">MTTSEVRDPARARSREELAGMTAAGARPKWLMFWGHQPQRDGSVGPGCLSQWWPSRFSVDGVEYATAEHWMMAGKARLFGDGQAVPGILAARTPAEAKNLGRLVRGFDDERWRVERFELVVAGNVAKFGQDPALRAYLLGTANRVLVEASPRDRVWGIGLGAADERAADPARWRGLNLLGFALMEARARLTADQEPQQKRDQDV</sequence>
<evidence type="ECO:0000256" key="1">
    <source>
        <dbReference type="ARBA" id="ARBA00000022"/>
    </source>
</evidence>
<dbReference type="SUPFAM" id="SSF143990">
    <property type="entry name" value="YbiA-like"/>
    <property type="match status" value="1"/>
</dbReference>
<dbReference type="EMBL" id="JBHEZX010000004">
    <property type="protein sequence ID" value="MFC1409913.1"/>
    <property type="molecule type" value="Genomic_DNA"/>
</dbReference>
<evidence type="ECO:0000313" key="5">
    <source>
        <dbReference type="Proteomes" id="UP001592582"/>
    </source>
</evidence>
<evidence type="ECO:0000256" key="2">
    <source>
        <dbReference type="ARBA" id="ARBA00000751"/>
    </source>
</evidence>
<keyword evidence="5" id="KW-1185">Reference proteome</keyword>
<dbReference type="Pfam" id="PF08719">
    <property type="entry name" value="NADAR"/>
    <property type="match status" value="1"/>
</dbReference>
<feature type="domain" description="NADAR" evidence="3">
    <location>
        <begin position="33"/>
        <end position="190"/>
    </location>
</feature>
<dbReference type="Gene3D" id="1.10.357.40">
    <property type="entry name" value="YbiA-like"/>
    <property type="match status" value="1"/>
</dbReference>
<comment type="catalytic activity">
    <reaction evidence="2">
        <text>2,5-diamino-6-hydroxy-4-(5-phosphoribosylamino)-pyrimidine + H2O = 2,5,6-triamino-4-hydroxypyrimidine + D-ribose 5-phosphate</text>
        <dbReference type="Rhea" id="RHEA:23436"/>
        <dbReference type="ChEBI" id="CHEBI:15377"/>
        <dbReference type="ChEBI" id="CHEBI:58614"/>
        <dbReference type="ChEBI" id="CHEBI:78346"/>
        <dbReference type="ChEBI" id="CHEBI:137796"/>
    </reaction>
</comment>